<dbReference type="EMBL" id="JACBPP010000009">
    <property type="protein sequence ID" value="KAF7999281.1"/>
    <property type="molecule type" value="Genomic_DNA"/>
</dbReference>
<dbReference type="OrthoDB" id="10296927at2759"/>
<sequence>MSVAPLLVKQCWDTKSLLRFEKFMKRHMCRSKHKRDFKKKAPKKSKPNGEPYLSRAEYIKEIREEKMTKRKAKANIYEELGAKDDAYHSFMECAGTGSLFGQLSDGTQIRLDNVHFAPIMAAIIMSPNSVEDIQIMRFGNELVRFDNLTLTLHKKSVIGEAIGEAIGELQTVGVNVQIPTYDCQSVSVVQPSLEPRIIEVYDLSDDELAAVKLTFMPLQLVIVIQVTLMLPLSQMVRMSGTIALVILDMLNLDN</sequence>
<evidence type="ECO:0000313" key="3">
    <source>
        <dbReference type="Proteomes" id="UP000649328"/>
    </source>
</evidence>
<feature type="compositionally biased region" description="Basic residues" evidence="1">
    <location>
        <begin position="31"/>
        <end position="46"/>
    </location>
</feature>
<gene>
    <name evidence="2" type="ORF">HF325_005957</name>
</gene>
<proteinExistence type="predicted"/>
<comment type="caution">
    <text evidence="2">The sequence shown here is derived from an EMBL/GenBank/DDBJ whole genome shotgun (WGS) entry which is preliminary data.</text>
</comment>
<name>A0A8H7GMJ0_9ASCO</name>
<keyword evidence="3" id="KW-1185">Reference proteome</keyword>
<evidence type="ECO:0000256" key="1">
    <source>
        <dbReference type="SAM" id="MobiDB-lite"/>
    </source>
</evidence>
<dbReference type="AlphaFoldDB" id="A0A8H7GMJ0"/>
<organism evidence="2 3">
    <name type="scientific">Metschnikowia pulcherrima</name>
    <dbReference type="NCBI Taxonomy" id="27326"/>
    <lineage>
        <taxon>Eukaryota</taxon>
        <taxon>Fungi</taxon>
        <taxon>Dikarya</taxon>
        <taxon>Ascomycota</taxon>
        <taxon>Saccharomycotina</taxon>
        <taxon>Pichiomycetes</taxon>
        <taxon>Metschnikowiaceae</taxon>
        <taxon>Metschnikowia</taxon>
    </lineage>
</organism>
<feature type="region of interest" description="Disordered" evidence="1">
    <location>
        <begin position="31"/>
        <end position="50"/>
    </location>
</feature>
<reference evidence="2" key="1">
    <citation type="submission" date="2020-10" db="EMBL/GenBank/DDBJ databases">
        <title>The Whole-Genome Sequence of Metschnikowia persimmonesis, a Novel Endophytic Yeast Species Isolated from Medicinal Plant Diospyros kaki Thumb.</title>
        <authorList>
            <person name="Rahmat E."/>
            <person name="Kang Y."/>
        </authorList>
    </citation>
    <scope>NUCLEOTIDE SEQUENCE</scope>
    <source>
        <strain evidence="2">KIOM G15050</strain>
    </source>
</reference>
<evidence type="ECO:0000313" key="2">
    <source>
        <dbReference type="EMBL" id="KAF7999281.1"/>
    </source>
</evidence>
<dbReference type="Proteomes" id="UP000649328">
    <property type="component" value="Unassembled WGS sequence"/>
</dbReference>
<protein>
    <submittedName>
        <fullName evidence="2">Uncharacterized protein</fullName>
    </submittedName>
</protein>
<accession>A0A8H7GMJ0</accession>